<dbReference type="AlphaFoldDB" id="A0A392TXS0"/>
<evidence type="ECO:0000256" key="1">
    <source>
        <dbReference type="SAM" id="MobiDB-lite"/>
    </source>
</evidence>
<dbReference type="EMBL" id="LXQA010665754">
    <property type="protein sequence ID" value="MCI64906.1"/>
    <property type="molecule type" value="Genomic_DNA"/>
</dbReference>
<dbReference type="Proteomes" id="UP000265520">
    <property type="component" value="Unassembled WGS sequence"/>
</dbReference>
<feature type="non-terminal residue" evidence="2">
    <location>
        <position position="1"/>
    </location>
</feature>
<reference evidence="2 3" key="1">
    <citation type="journal article" date="2018" name="Front. Plant Sci.">
        <title>Red Clover (Trifolium pratense) and Zigzag Clover (T. medium) - A Picture of Genomic Similarities and Differences.</title>
        <authorList>
            <person name="Dluhosova J."/>
            <person name="Istvanek J."/>
            <person name="Nedelnik J."/>
            <person name="Repkova J."/>
        </authorList>
    </citation>
    <scope>NUCLEOTIDE SEQUENCE [LARGE SCALE GENOMIC DNA]</scope>
    <source>
        <strain evidence="3">cv. 10/8</strain>
        <tissue evidence="2">Leaf</tissue>
    </source>
</reference>
<sequence>SRQQKLELATSPSDPLSQLMVEDETSKGGKRKKKTETGRISMEVPVREGPSLVAAGGEVAELVQSPSK</sequence>
<feature type="non-terminal residue" evidence="2">
    <location>
        <position position="68"/>
    </location>
</feature>
<proteinExistence type="predicted"/>
<feature type="region of interest" description="Disordered" evidence="1">
    <location>
        <begin position="1"/>
        <end position="38"/>
    </location>
</feature>
<name>A0A392TXS0_9FABA</name>
<evidence type="ECO:0000313" key="2">
    <source>
        <dbReference type="EMBL" id="MCI64906.1"/>
    </source>
</evidence>
<comment type="caution">
    <text evidence="2">The sequence shown here is derived from an EMBL/GenBank/DDBJ whole genome shotgun (WGS) entry which is preliminary data.</text>
</comment>
<keyword evidence="3" id="KW-1185">Reference proteome</keyword>
<evidence type="ECO:0000313" key="3">
    <source>
        <dbReference type="Proteomes" id="UP000265520"/>
    </source>
</evidence>
<organism evidence="2 3">
    <name type="scientific">Trifolium medium</name>
    <dbReference type="NCBI Taxonomy" id="97028"/>
    <lineage>
        <taxon>Eukaryota</taxon>
        <taxon>Viridiplantae</taxon>
        <taxon>Streptophyta</taxon>
        <taxon>Embryophyta</taxon>
        <taxon>Tracheophyta</taxon>
        <taxon>Spermatophyta</taxon>
        <taxon>Magnoliopsida</taxon>
        <taxon>eudicotyledons</taxon>
        <taxon>Gunneridae</taxon>
        <taxon>Pentapetalae</taxon>
        <taxon>rosids</taxon>
        <taxon>fabids</taxon>
        <taxon>Fabales</taxon>
        <taxon>Fabaceae</taxon>
        <taxon>Papilionoideae</taxon>
        <taxon>50 kb inversion clade</taxon>
        <taxon>NPAAA clade</taxon>
        <taxon>Hologalegina</taxon>
        <taxon>IRL clade</taxon>
        <taxon>Trifolieae</taxon>
        <taxon>Trifolium</taxon>
    </lineage>
</organism>
<protein>
    <submittedName>
        <fullName evidence="2">Uncharacterized protein</fullName>
    </submittedName>
</protein>
<accession>A0A392TXS0</accession>